<evidence type="ECO:0008006" key="3">
    <source>
        <dbReference type="Google" id="ProtNLM"/>
    </source>
</evidence>
<keyword evidence="2" id="KW-1185">Reference proteome</keyword>
<dbReference type="InterPro" id="IPR015001">
    <property type="entry name" value="DUF1850"/>
</dbReference>
<dbReference type="RefSeq" id="WP_069688566.1">
    <property type="nucleotide sequence ID" value="NZ_CP017147.1"/>
</dbReference>
<reference evidence="1 2" key="1">
    <citation type="journal article" date="2015" name="Antonie Van Leeuwenhoek">
        <title>Bosea vaviloviae sp. nov., a new species of slow-growing rhizobia isolated from nodules of the relict species Vavilovia formosa (Stev.) Fed.</title>
        <authorList>
            <person name="Safronova V.I."/>
            <person name="Kuznetsova I.G."/>
            <person name="Sazanova A.L."/>
            <person name="Kimeklis A.K."/>
            <person name="Belimov A.A."/>
            <person name="Andronov E.E."/>
            <person name="Pinaev A.G."/>
            <person name="Chizhevskaya E.P."/>
            <person name="Pukhaev A.R."/>
            <person name="Popov K.P."/>
            <person name="Willems A."/>
            <person name="Tikhonovich I.A."/>
        </authorList>
    </citation>
    <scope>NUCLEOTIDE SEQUENCE [LARGE SCALE GENOMIC DNA]</scope>
    <source>
        <strain evidence="1 2">Vaf18</strain>
    </source>
</reference>
<dbReference type="OrthoDB" id="5298197at2"/>
<dbReference type="AlphaFoldDB" id="A0A1D7TW50"/>
<sequence>MSLCLAAGALVIALGSDEITLSWRHSVQKTLWEELWRDGPDGMRLIEARIQGSGAGMDPPDGAKLVDGFWRWTPRLPAMPEVVMRRSGATTDWRVCIAGACQPMGAYLPDDADPVVLRPCG</sequence>
<evidence type="ECO:0000313" key="1">
    <source>
        <dbReference type="EMBL" id="AOO79343.1"/>
    </source>
</evidence>
<evidence type="ECO:0000313" key="2">
    <source>
        <dbReference type="Proteomes" id="UP000094969"/>
    </source>
</evidence>
<proteinExistence type="predicted"/>
<dbReference type="EMBL" id="CP017147">
    <property type="protein sequence ID" value="AOO79343.1"/>
    <property type="molecule type" value="Genomic_DNA"/>
</dbReference>
<dbReference type="Proteomes" id="UP000094969">
    <property type="component" value="Chromosome"/>
</dbReference>
<dbReference type="Pfam" id="PF08905">
    <property type="entry name" value="DUF1850"/>
    <property type="match status" value="1"/>
</dbReference>
<name>A0A1D7TW50_9HYPH</name>
<protein>
    <recommendedName>
        <fullName evidence="3">DUF1850 domain-containing protein</fullName>
    </recommendedName>
</protein>
<gene>
    <name evidence="1" type="ORF">BHK69_01470</name>
</gene>
<organism evidence="1 2">
    <name type="scientific">Bosea vaviloviae</name>
    <dbReference type="NCBI Taxonomy" id="1526658"/>
    <lineage>
        <taxon>Bacteria</taxon>
        <taxon>Pseudomonadati</taxon>
        <taxon>Pseudomonadota</taxon>
        <taxon>Alphaproteobacteria</taxon>
        <taxon>Hyphomicrobiales</taxon>
        <taxon>Boseaceae</taxon>
        <taxon>Bosea</taxon>
    </lineage>
</organism>
<dbReference type="STRING" id="1526658.BHK69_01470"/>
<dbReference type="KEGG" id="bvv:BHK69_01470"/>
<accession>A0A1D7TW50</accession>